<gene>
    <name evidence="2" type="ORF">M378DRAFT_90777</name>
</gene>
<accession>A0A0C2WG16</accession>
<proteinExistence type="predicted"/>
<feature type="region of interest" description="Disordered" evidence="1">
    <location>
        <begin position="1097"/>
        <end position="1161"/>
    </location>
</feature>
<sequence>MRYRDEQPPLPPCVTQRPYAVSSATPNLPGASDTPSVVPSNLSGLNPTPPINPNTPLDPSFTTGTNSYGVFRIYSHGPPSLYPDTHDTAELYQSPNFDTTGSSSKRPWWSIFGTSLTSVTENLYAPFNNATSYLLTLWSNTGENSKSIPEIKRLVQILRDPRFSMGDLHDYNPEQENKRFDRYIDSGPRISDSESLFNPNDGWSEATVSIHLPYEGLRQRSENDATCFDVENILYRRPLEVLKSALNEASSEGFHWFPFHEYWKSSEDAPAERLYSELYTANAFIEEHARVAEEQSKIGTGIHPEAVIIGIMLWSDSTHLSSFGNASLWPIYLYIGNQSKYLRCKTSLFAAHHLAYIPKLSDKFQDFYRQVFGVPAAADVITHCKRELVHLIWLLIIDDDFMHAYVHGFRHEFIDGITRLVFPRFFTYAADYPEKVLLACIKYLAECPCPRCGVLKPKICNIGTKADNANRNKTRRADSEIIHHQIACARDLIFTKGIPPSSLRIKGVLGTESLTPVRSAFSQKLFPHGFNHYQMLVPDLMHEFELGVWKATFVHLMRILHANGSNSTQDLNARYRLVRPFGRGTIRHFGTNASSMKKLAARDYEDLLQCAIPVFEQLLQPPHDKIVLTLLFELATWHALAKLRLHTESSVRSLENSTRRLGKAIRHFRNVTCTAFITKELPSEQAARGRRVAALRAKQPMTAATERSRTTVANSKEKRFNLSTYKLHALGDYAYSIRMFGTTDSYTTQVGETQHKLVKKYYSRASKAHPERGISKQQRRERALLKIAERCNAADKNLSRGDASETHTQRAVVSPTLRFQDAEKLPYSDPHTKYHISSDTKYKVNVYQWPGDEDPGLRNFLPRLYDHLLSRVMGQEYDGDEHTFSAVERNAITIVNDLIYRHKVLRVNYTSYDLRRNQDSINPRTSPDIIILSREDDTHTTPHPYWYARVVGIFHTYIIKSGSDEAPVPERIDFLYVRWFGRDLVHRSGWKARHLLRIGFVDSSDPSAFGFLDPALVVRGVHLIPAFKLGQTSEFLPPSVIRSKSDGDKDWVAYYVNIFVDRDMFMRFRGGGVGHKSTRAATNVFLADRHPFDETAAEDVEENGEDLHDGAIEEECDSGQSDEENEEHEGDVAPEGEEDLGPEDGEDCEEAEEEALGYDEL</sequence>
<feature type="region of interest" description="Disordered" evidence="1">
    <location>
        <begin position="1"/>
        <end position="62"/>
    </location>
</feature>
<dbReference type="STRING" id="946122.A0A0C2WG16"/>
<protein>
    <submittedName>
        <fullName evidence="2">Uncharacterized protein</fullName>
    </submittedName>
</protein>
<dbReference type="OrthoDB" id="2687259at2759"/>
<feature type="compositionally biased region" description="Polar residues" evidence="1">
    <location>
        <begin position="33"/>
        <end position="45"/>
    </location>
</feature>
<dbReference type="Pfam" id="PF18759">
    <property type="entry name" value="Plavaka"/>
    <property type="match status" value="1"/>
</dbReference>
<dbReference type="EMBL" id="KN818504">
    <property type="protein sequence ID" value="KIL55536.1"/>
    <property type="molecule type" value="Genomic_DNA"/>
</dbReference>
<evidence type="ECO:0000256" key="1">
    <source>
        <dbReference type="SAM" id="MobiDB-lite"/>
    </source>
</evidence>
<organism evidence="2 3">
    <name type="scientific">Amanita muscaria (strain Koide BX008)</name>
    <dbReference type="NCBI Taxonomy" id="946122"/>
    <lineage>
        <taxon>Eukaryota</taxon>
        <taxon>Fungi</taxon>
        <taxon>Dikarya</taxon>
        <taxon>Basidiomycota</taxon>
        <taxon>Agaricomycotina</taxon>
        <taxon>Agaricomycetes</taxon>
        <taxon>Agaricomycetidae</taxon>
        <taxon>Agaricales</taxon>
        <taxon>Pluteineae</taxon>
        <taxon>Amanitaceae</taxon>
        <taxon>Amanita</taxon>
    </lineage>
</organism>
<dbReference type="Proteomes" id="UP000054549">
    <property type="component" value="Unassembled WGS sequence"/>
</dbReference>
<feature type="compositionally biased region" description="Acidic residues" evidence="1">
    <location>
        <begin position="1112"/>
        <end position="1161"/>
    </location>
</feature>
<dbReference type="InterPro" id="IPR041078">
    <property type="entry name" value="Plavaka"/>
</dbReference>
<dbReference type="HOGENOM" id="CLU_002498_0_1_1"/>
<reference evidence="2 3" key="1">
    <citation type="submission" date="2014-04" db="EMBL/GenBank/DDBJ databases">
        <title>Evolutionary Origins and Diversification of the Mycorrhizal Mutualists.</title>
        <authorList>
            <consortium name="DOE Joint Genome Institute"/>
            <consortium name="Mycorrhizal Genomics Consortium"/>
            <person name="Kohler A."/>
            <person name="Kuo A."/>
            <person name="Nagy L.G."/>
            <person name="Floudas D."/>
            <person name="Copeland A."/>
            <person name="Barry K.W."/>
            <person name="Cichocki N."/>
            <person name="Veneault-Fourrey C."/>
            <person name="LaButti K."/>
            <person name="Lindquist E.A."/>
            <person name="Lipzen A."/>
            <person name="Lundell T."/>
            <person name="Morin E."/>
            <person name="Murat C."/>
            <person name="Riley R."/>
            <person name="Ohm R."/>
            <person name="Sun H."/>
            <person name="Tunlid A."/>
            <person name="Henrissat B."/>
            <person name="Grigoriev I.V."/>
            <person name="Hibbett D.S."/>
            <person name="Martin F."/>
        </authorList>
    </citation>
    <scope>NUCLEOTIDE SEQUENCE [LARGE SCALE GENOMIC DNA]</scope>
    <source>
        <strain evidence="2 3">Koide BX008</strain>
    </source>
</reference>
<evidence type="ECO:0000313" key="2">
    <source>
        <dbReference type="EMBL" id="KIL55536.1"/>
    </source>
</evidence>
<dbReference type="InParanoid" id="A0A0C2WG16"/>
<keyword evidence="3" id="KW-1185">Reference proteome</keyword>
<name>A0A0C2WG16_AMAMK</name>
<evidence type="ECO:0000313" key="3">
    <source>
        <dbReference type="Proteomes" id="UP000054549"/>
    </source>
</evidence>
<dbReference type="AlphaFoldDB" id="A0A0C2WG16"/>